<name>A0AAD8BSU0_BIOPF</name>
<evidence type="ECO:0000313" key="2">
    <source>
        <dbReference type="EMBL" id="KAK0059175.1"/>
    </source>
</evidence>
<dbReference type="AlphaFoldDB" id="A0AAD8BSU0"/>
<dbReference type="Proteomes" id="UP001233172">
    <property type="component" value="Unassembled WGS sequence"/>
</dbReference>
<organism evidence="2 3">
    <name type="scientific">Biomphalaria pfeifferi</name>
    <name type="common">Bloodfluke planorb</name>
    <name type="synonym">Freshwater snail</name>
    <dbReference type="NCBI Taxonomy" id="112525"/>
    <lineage>
        <taxon>Eukaryota</taxon>
        <taxon>Metazoa</taxon>
        <taxon>Spiralia</taxon>
        <taxon>Lophotrochozoa</taxon>
        <taxon>Mollusca</taxon>
        <taxon>Gastropoda</taxon>
        <taxon>Heterobranchia</taxon>
        <taxon>Euthyneura</taxon>
        <taxon>Panpulmonata</taxon>
        <taxon>Hygrophila</taxon>
        <taxon>Lymnaeoidea</taxon>
        <taxon>Planorbidae</taxon>
        <taxon>Biomphalaria</taxon>
    </lineage>
</organism>
<accession>A0AAD8BSU0</accession>
<feature type="compositionally biased region" description="Polar residues" evidence="1">
    <location>
        <begin position="38"/>
        <end position="50"/>
    </location>
</feature>
<protein>
    <submittedName>
        <fullName evidence="2">Uncharacterized protein</fullName>
    </submittedName>
</protein>
<reference evidence="2" key="2">
    <citation type="submission" date="2023-04" db="EMBL/GenBank/DDBJ databases">
        <authorList>
            <person name="Bu L."/>
            <person name="Lu L."/>
            <person name="Laidemitt M.R."/>
            <person name="Zhang S.M."/>
            <person name="Mutuku M."/>
            <person name="Mkoji G."/>
            <person name="Steinauer M."/>
            <person name="Loker E.S."/>
        </authorList>
    </citation>
    <scope>NUCLEOTIDE SEQUENCE</scope>
    <source>
        <strain evidence="2">KasaAsao</strain>
        <tissue evidence="2">Whole Snail</tissue>
    </source>
</reference>
<proteinExistence type="predicted"/>
<gene>
    <name evidence="2" type="ORF">Bpfe_011251</name>
</gene>
<feature type="compositionally biased region" description="Basic and acidic residues" evidence="1">
    <location>
        <begin position="27"/>
        <end position="37"/>
    </location>
</feature>
<feature type="compositionally biased region" description="Polar residues" evidence="1">
    <location>
        <begin position="11"/>
        <end position="26"/>
    </location>
</feature>
<comment type="caution">
    <text evidence="2">The sequence shown here is derived from an EMBL/GenBank/DDBJ whole genome shotgun (WGS) entry which is preliminary data.</text>
</comment>
<feature type="region of interest" description="Disordered" evidence="1">
    <location>
        <begin position="1"/>
        <end position="52"/>
    </location>
</feature>
<reference evidence="2" key="1">
    <citation type="journal article" date="2023" name="PLoS Negl. Trop. Dis.">
        <title>A genome sequence for Biomphalaria pfeifferi, the major vector snail for the human-infecting parasite Schistosoma mansoni.</title>
        <authorList>
            <person name="Bu L."/>
            <person name="Lu L."/>
            <person name="Laidemitt M.R."/>
            <person name="Zhang S.M."/>
            <person name="Mutuku M."/>
            <person name="Mkoji G."/>
            <person name="Steinauer M."/>
            <person name="Loker E.S."/>
        </authorList>
    </citation>
    <scope>NUCLEOTIDE SEQUENCE</scope>
    <source>
        <strain evidence="2">KasaAsao</strain>
    </source>
</reference>
<sequence length="266" mass="29299">MGCSGSKGLNIYNQNGTYNTAENSVQHQEENSPEKQTTEVLSQVKTSSPLATELTEVETNKHLEEDNLETENTEQSLVNKDGRILGQTTEETEEEMKLYEESLEKGEKVMSEITLQETTVDQELADDELQVTCDTKHTLRVNIQYSSRYGVSKDDVTYPDDQSAADDGVEPSCVDTQACSSDEQLLLGNEILAPANVDLTEPTCSEDQPSSGDLHLAEEDVKSASEDVQPTSEGVITDSIVEAQPQFDEMHNLVEDSQPLCVDMIP</sequence>
<keyword evidence="3" id="KW-1185">Reference proteome</keyword>
<evidence type="ECO:0000313" key="3">
    <source>
        <dbReference type="Proteomes" id="UP001233172"/>
    </source>
</evidence>
<dbReference type="EMBL" id="JASAOG010000043">
    <property type="protein sequence ID" value="KAK0059175.1"/>
    <property type="molecule type" value="Genomic_DNA"/>
</dbReference>
<evidence type="ECO:0000256" key="1">
    <source>
        <dbReference type="SAM" id="MobiDB-lite"/>
    </source>
</evidence>